<organism evidence="1 2">
    <name type="scientific">Breznakia blatticola</name>
    <dbReference type="NCBI Taxonomy" id="1754012"/>
    <lineage>
        <taxon>Bacteria</taxon>
        <taxon>Bacillati</taxon>
        <taxon>Bacillota</taxon>
        <taxon>Erysipelotrichia</taxon>
        <taxon>Erysipelotrichales</taxon>
        <taxon>Erysipelotrichaceae</taxon>
        <taxon>Breznakia</taxon>
    </lineage>
</organism>
<keyword evidence="2" id="KW-1185">Reference proteome</keyword>
<reference evidence="1 2" key="1">
    <citation type="submission" date="2019-03" db="EMBL/GenBank/DDBJ databases">
        <title>Genomic Encyclopedia of Type Strains, Phase IV (KMG-IV): sequencing the most valuable type-strain genomes for metagenomic binning, comparative biology and taxonomic classification.</title>
        <authorList>
            <person name="Goeker M."/>
        </authorList>
    </citation>
    <scope>NUCLEOTIDE SEQUENCE [LARGE SCALE GENOMIC DNA]</scope>
    <source>
        <strain evidence="1 2">DSM 28867</strain>
    </source>
</reference>
<sequence>MAKIVDVNKIFEINQLLKEKGIAYSLHSVGACGAEFVELKQDGEAHDVNELYAIINAYLKDYFMQVEPVKPGALLLKVV</sequence>
<dbReference type="EMBL" id="SODD01000066">
    <property type="protein sequence ID" value="TDW08854.1"/>
    <property type="molecule type" value="Genomic_DNA"/>
</dbReference>
<evidence type="ECO:0000313" key="2">
    <source>
        <dbReference type="Proteomes" id="UP000294743"/>
    </source>
</evidence>
<dbReference type="Proteomes" id="UP000294743">
    <property type="component" value="Unassembled WGS sequence"/>
</dbReference>
<comment type="caution">
    <text evidence="1">The sequence shown here is derived from an EMBL/GenBank/DDBJ whole genome shotgun (WGS) entry which is preliminary data.</text>
</comment>
<proteinExistence type="predicted"/>
<dbReference type="RefSeq" id="WP_134171375.1">
    <property type="nucleotide sequence ID" value="NZ_SODD01000066.1"/>
</dbReference>
<name>A0A4R7Z8D6_9FIRM</name>
<gene>
    <name evidence="1" type="ORF">EDD63_1665</name>
</gene>
<evidence type="ECO:0000313" key="1">
    <source>
        <dbReference type="EMBL" id="TDW08854.1"/>
    </source>
</evidence>
<accession>A0A4R7Z8D6</accession>
<dbReference type="PROSITE" id="PS51257">
    <property type="entry name" value="PROKAR_LIPOPROTEIN"/>
    <property type="match status" value="1"/>
</dbReference>
<dbReference type="OrthoDB" id="1649040at2"/>
<protein>
    <submittedName>
        <fullName evidence="1">Uncharacterized protein</fullName>
    </submittedName>
</protein>
<dbReference type="AlphaFoldDB" id="A0A4R7Z8D6"/>